<dbReference type="CDD" id="cd00200">
    <property type="entry name" value="WD40"/>
    <property type="match status" value="1"/>
</dbReference>
<dbReference type="InterPro" id="IPR010730">
    <property type="entry name" value="HET"/>
</dbReference>
<dbReference type="InterPro" id="IPR054471">
    <property type="entry name" value="GPIID_WHD"/>
</dbReference>
<dbReference type="Gene3D" id="2.130.10.10">
    <property type="entry name" value="YVTN repeat-like/Quinoprotein amine dehydrogenase"/>
    <property type="match status" value="3"/>
</dbReference>
<evidence type="ECO:0000313" key="7">
    <source>
        <dbReference type="EMBL" id="OCK81514.1"/>
    </source>
</evidence>
<dbReference type="Pfam" id="PF06985">
    <property type="entry name" value="HET"/>
    <property type="match status" value="1"/>
</dbReference>
<dbReference type="Gene3D" id="3.40.50.300">
    <property type="entry name" value="P-loop containing nucleotide triphosphate hydrolases"/>
    <property type="match status" value="1"/>
</dbReference>
<dbReference type="InterPro" id="IPR020472">
    <property type="entry name" value="WD40_PAC1"/>
</dbReference>
<dbReference type="EMBL" id="KV744918">
    <property type="protein sequence ID" value="OCK81514.1"/>
    <property type="molecule type" value="Genomic_DNA"/>
</dbReference>
<dbReference type="OrthoDB" id="538223at2759"/>
<feature type="repeat" description="WD" evidence="4">
    <location>
        <begin position="864"/>
        <end position="905"/>
    </location>
</feature>
<dbReference type="FunFam" id="3.40.50.300:FF:001638">
    <property type="entry name" value="NACHT and WD40 domain protein"/>
    <property type="match status" value="1"/>
</dbReference>
<proteinExistence type="predicted"/>
<keyword evidence="1 4" id="KW-0853">WD repeat</keyword>
<evidence type="ECO:0000256" key="4">
    <source>
        <dbReference type="PROSITE-ProRule" id="PRU00221"/>
    </source>
</evidence>
<evidence type="ECO:0000256" key="1">
    <source>
        <dbReference type="ARBA" id="ARBA00022574"/>
    </source>
</evidence>
<evidence type="ECO:0000256" key="3">
    <source>
        <dbReference type="ARBA" id="ARBA00022786"/>
    </source>
</evidence>
<dbReference type="SUPFAM" id="SSF52540">
    <property type="entry name" value="P-loop containing nucleoside triphosphate hydrolases"/>
    <property type="match status" value="1"/>
</dbReference>
<gene>
    <name evidence="7" type="ORF">K432DRAFT_403737</name>
</gene>
<dbReference type="InterPro" id="IPR027417">
    <property type="entry name" value="P-loop_NTPase"/>
</dbReference>
<feature type="repeat" description="WD" evidence="4">
    <location>
        <begin position="990"/>
        <end position="1031"/>
    </location>
</feature>
<dbReference type="Proteomes" id="UP000250266">
    <property type="component" value="Unassembled WGS sequence"/>
</dbReference>
<dbReference type="InterPro" id="IPR029071">
    <property type="entry name" value="Ubiquitin-like_domsf"/>
</dbReference>
<dbReference type="CDD" id="cd01806">
    <property type="entry name" value="Ubl_NEDD8"/>
    <property type="match status" value="1"/>
</dbReference>
<evidence type="ECO:0000259" key="5">
    <source>
        <dbReference type="PROSITE" id="PS50053"/>
    </source>
</evidence>
<dbReference type="InterPro" id="IPR036322">
    <property type="entry name" value="WD40_repeat_dom_sf"/>
</dbReference>
<dbReference type="InterPro" id="IPR000626">
    <property type="entry name" value="Ubiquitin-like_dom"/>
</dbReference>
<accession>A0A8E2JGV8</accession>
<dbReference type="PRINTS" id="PR00348">
    <property type="entry name" value="UBIQUITIN"/>
</dbReference>
<dbReference type="InterPro" id="IPR019956">
    <property type="entry name" value="Ubiquitin_dom"/>
</dbReference>
<evidence type="ECO:0000259" key="6">
    <source>
        <dbReference type="PROSITE" id="PS50837"/>
    </source>
</evidence>
<keyword evidence="8" id="KW-1185">Reference proteome</keyword>
<dbReference type="Pfam" id="PF00240">
    <property type="entry name" value="ubiquitin"/>
    <property type="match status" value="1"/>
</dbReference>
<dbReference type="PANTHER" id="PTHR10622:SF13">
    <property type="entry name" value="NACHT DOMAIN-CONTAINING PROTEIN"/>
    <property type="match status" value="1"/>
</dbReference>
<feature type="repeat" description="WD" evidence="4">
    <location>
        <begin position="1032"/>
        <end position="1073"/>
    </location>
</feature>
<keyword evidence="3" id="KW-0833">Ubl conjugation pathway</keyword>
<protein>
    <submittedName>
        <fullName evidence="7">WD40 repeat-like protein</fullName>
    </submittedName>
</protein>
<feature type="domain" description="Ubiquitin-like" evidence="5">
    <location>
        <begin position="1253"/>
        <end position="1328"/>
    </location>
</feature>
<keyword evidence="2" id="KW-0677">Repeat</keyword>
<dbReference type="InterPro" id="IPR038738">
    <property type="entry name" value="Nedd8-like"/>
</dbReference>
<dbReference type="PROSITE" id="PS00299">
    <property type="entry name" value="UBIQUITIN_1"/>
    <property type="match status" value="1"/>
</dbReference>
<name>A0A8E2JGV8_9PEZI</name>
<dbReference type="SUPFAM" id="SSF50978">
    <property type="entry name" value="WD40 repeat-like"/>
    <property type="match status" value="1"/>
</dbReference>
<dbReference type="PRINTS" id="PR00320">
    <property type="entry name" value="GPROTEINBRPT"/>
</dbReference>
<dbReference type="InterPro" id="IPR019954">
    <property type="entry name" value="Ubiquitin_CS"/>
</dbReference>
<dbReference type="Pfam" id="PF22939">
    <property type="entry name" value="WHD_GPIID"/>
    <property type="match status" value="1"/>
</dbReference>
<dbReference type="Pfam" id="PF00400">
    <property type="entry name" value="WD40"/>
    <property type="match status" value="6"/>
</dbReference>
<feature type="repeat" description="WD" evidence="4">
    <location>
        <begin position="948"/>
        <end position="989"/>
    </location>
</feature>
<reference evidence="7 8" key="1">
    <citation type="journal article" date="2016" name="Nat. Commun.">
        <title>Ectomycorrhizal ecology is imprinted in the genome of the dominant symbiotic fungus Cenococcum geophilum.</title>
        <authorList>
            <consortium name="DOE Joint Genome Institute"/>
            <person name="Peter M."/>
            <person name="Kohler A."/>
            <person name="Ohm R.A."/>
            <person name="Kuo A."/>
            <person name="Krutzmann J."/>
            <person name="Morin E."/>
            <person name="Arend M."/>
            <person name="Barry K.W."/>
            <person name="Binder M."/>
            <person name="Choi C."/>
            <person name="Clum A."/>
            <person name="Copeland A."/>
            <person name="Grisel N."/>
            <person name="Haridas S."/>
            <person name="Kipfer T."/>
            <person name="LaButti K."/>
            <person name="Lindquist E."/>
            <person name="Lipzen A."/>
            <person name="Maire R."/>
            <person name="Meier B."/>
            <person name="Mihaltcheva S."/>
            <person name="Molinier V."/>
            <person name="Murat C."/>
            <person name="Poggeler S."/>
            <person name="Quandt C.A."/>
            <person name="Sperisen C."/>
            <person name="Tritt A."/>
            <person name="Tisserant E."/>
            <person name="Crous P.W."/>
            <person name="Henrissat B."/>
            <person name="Nehls U."/>
            <person name="Egli S."/>
            <person name="Spatafora J.W."/>
            <person name="Grigoriev I.V."/>
            <person name="Martin F.M."/>
        </authorList>
    </citation>
    <scope>NUCLEOTIDE SEQUENCE [LARGE SCALE GENOMIC DNA]</scope>
    <source>
        <strain evidence="7 8">CBS 459.81</strain>
    </source>
</reference>
<feature type="repeat" description="WD" evidence="4">
    <location>
        <begin position="906"/>
        <end position="947"/>
    </location>
</feature>
<evidence type="ECO:0000313" key="8">
    <source>
        <dbReference type="Proteomes" id="UP000250266"/>
    </source>
</evidence>
<dbReference type="SUPFAM" id="SSF54236">
    <property type="entry name" value="Ubiquitin-like"/>
    <property type="match status" value="1"/>
</dbReference>
<dbReference type="FunFam" id="3.10.20.90:FF:000023">
    <property type="entry name" value="NEDD8 protein"/>
    <property type="match status" value="1"/>
</dbReference>
<evidence type="ECO:0000256" key="2">
    <source>
        <dbReference type="ARBA" id="ARBA00022737"/>
    </source>
</evidence>
<sequence>MTSLQSLIDKFLDDAIPPYAILSHTWGSHEVTYEDMVENSSRSKAGYRKIKFCGEQTARDGLQYFWVDSCCIKKSSDAELSESLNSMFRWYHRAEKCYVYLSDVSTRKRKTRDENTQSTWEQAFRQSKWFTRGWTLQELLAPSSVEFFSREDKRLGDKQSLEQLIHEITGIPISALRGSALSHFSTNQKLEWAKSRQTTREEDWAYSLLGIFEVSMPVVYGEGRANAVRRLRKEIDDASKDKECLRHLYVTDPRADKIRIEETKGGLIQDSYHWILENCDFKQWRNNQQNHLLWIKGDPGKGKTMLLCGIINELKKSIAKTHHLSYFFCQATDSRINNATAVLRGLLYLLIDQQPSLISHIQKHHDLAGKTLFEDTNAWIALSKIFITVLQDPSLKSTYLIIDALDECIIGLPKLLDFIMQKSSVSPHVKWLVSSRNWPTIEKQLDRTGSKVKLCLELNAESVSAAVSIYVRYKAHQLAQEKEYDDNTRNAVLNHLSSNADNTFLWVALVYENLQKVKPWNVLDRLNKFPPGLNSLYGRMMEQINNSDDANLCKRILALIAIVYRPVTLKELTSLVEMPGNISHNLKWLAEIISLCGSFLTIREGIVYFVHQSAKDYLTASAFATIFPSGRKDAHYKIFLRSLHVMSRTLRRDIYNLRAPGYLIEQVKPPDPDPLAASCYSCIYWLDHLCDWNDNHHAEPRVELQNGGIVDVFIRKKFLYWLEALSLCRNVPKGVVGVAKLEALIQKRADRLILLQLVGDARRFIMYYKQAIQISPLQAYASALIFSPASSLIKRHFKMEEPKWITIKPTIGDKWSACLQTLEGHSGWVFSVAFSHDSTRLASASEDNTIRIWDAGSGECLQTLEGDSGAVASVAFSHDSTRLASASVDGTVRIWDAGSGECLQTLEGHNEPVNSVAFSHDSTRLASASGDDTVRIWDAGSGERLQTLEGHSEPVNSVAFSHDSTRLASASVDATVRIWDAGSGECLQTLEGHSGPVWSVAFSHDSTRLASASRDETVRIWDACSGECLQTLEGHSGPIRSVAFSHDSTRLASASVDATVRIWSTGSGECLKTLSIGKVLFKISFDATGSYLHTDIGTIVVDTPIALHIAPDKLERQNPPYQGVGLNPNGEWITYNSENLVWLPSEYRPLCSVVSGKTIGIGVGSGKDADSHFGETTCTDSTTTTGKLGHSAPPSGNGSLTTPFPFNFCLATQNPIYQKHTHYFSTTHSVKLHLWQIHSLQRQTQPNSSVLKMQIKVRTLTGKEIELDIEPDYKVSRIKERVEEKEGIPPAQQRLIFGGKQMADDKTASEYNLEGGATLHLVLALRGGILA</sequence>
<dbReference type="PROSITE" id="PS50082">
    <property type="entry name" value="WD_REPEATS_2"/>
    <property type="match status" value="6"/>
</dbReference>
<dbReference type="PROSITE" id="PS50053">
    <property type="entry name" value="UBIQUITIN_2"/>
    <property type="match status" value="1"/>
</dbReference>
<dbReference type="Pfam" id="PF24883">
    <property type="entry name" value="NPHP3_N"/>
    <property type="match status" value="1"/>
</dbReference>
<dbReference type="InterPro" id="IPR056884">
    <property type="entry name" value="NPHP3-like_N"/>
</dbReference>
<dbReference type="SMART" id="SM00213">
    <property type="entry name" value="UBQ"/>
    <property type="match status" value="1"/>
</dbReference>
<dbReference type="PANTHER" id="PTHR10622">
    <property type="entry name" value="HET DOMAIN-CONTAINING PROTEIN"/>
    <property type="match status" value="1"/>
</dbReference>
<dbReference type="SMART" id="SM00320">
    <property type="entry name" value="WD40"/>
    <property type="match status" value="6"/>
</dbReference>
<dbReference type="Gene3D" id="3.10.20.90">
    <property type="entry name" value="Phosphatidylinositol 3-kinase Catalytic Subunit, Chain A, domain 1"/>
    <property type="match status" value="1"/>
</dbReference>
<dbReference type="PROSITE" id="PS50294">
    <property type="entry name" value="WD_REPEATS_REGION"/>
    <property type="match status" value="6"/>
</dbReference>
<feature type="repeat" description="WD" evidence="4">
    <location>
        <begin position="822"/>
        <end position="863"/>
    </location>
</feature>
<dbReference type="PROSITE" id="PS50837">
    <property type="entry name" value="NACHT"/>
    <property type="match status" value="1"/>
</dbReference>
<feature type="domain" description="NACHT" evidence="6">
    <location>
        <begin position="291"/>
        <end position="510"/>
    </location>
</feature>
<dbReference type="InterPro" id="IPR015943">
    <property type="entry name" value="WD40/YVTN_repeat-like_dom_sf"/>
</dbReference>
<organism evidence="7 8">
    <name type="scientific">Lepidopterella palustris CBS 459.81</name>
    <dbReference type="NCBI Taxonomy" id="1314670"/>
    <lineage>
        <taxon>Eukaryota</taxon>
        <taxon>Fungi</taxon>
        <taxon>Dikarya</taxon>
        <taxon>Ascomycota</taxon>
        <taxon>Pezizomycotina</taxon>
        <taxon>Dothideomycetes</taxon>
        <taxon>Pleosporomycetidae</taxon>
        <taxon>Mytilinidiales</taxon>
        <taxon>Argynnaceae</taxon>
        <taxon>Lepidopterella</taxon>
    </lineage>
</organism>
<dbReference type="InterPro" id="IPR007111">
    <property type="entry name" value="NACHT_NTPase"/>
</dbReference>
<dbReference type="InterPro" id="IPR001680">
    <property type="entry name" value="WD40_rpt"/>
</dbReference>